<feature type="domain" description="Cadherin" evidence="14">
    <location>
        <begin position="435"/>
        <end position="556"/>
    </location>
</feature>
<dbReference type="OrthoDB" id="9990384at2759"/>
<feature type="domain" description="Cadherin" evidence="14">
    <location>
        <begin position="890"/>
        <end position="993"/>
    </location>
</feature>
<comment type="function">
    <text evidence="11">Cadherins are calcium-dependent cell adhesion proteins. They preferentially interact with themselves in a homophilic manner in connecting cells.</text>
</comment>
<feature type="domain" description="Cadherin" evidence="14">
    <location>
        <begin position="1121"/>
        <end position="1220"/>
    </location>
</feature>
<feature type="domain" description="Cadherin" evidence="14">
    <location>
        <begin position="1544"/>
        <end position="1660"/>
    </location>
</feature>
<dbReference type="GO" id="GO:0007156">
    <property type="term" value="P:homophilic cell adhesion via plasma membrane adhesion molecules"/>
    <property type="evidence" value="ECO:0007669"/>
    <property type="project" value="InterPro"/>
</dbReference>
<dbReference type="PROSITE" id="PS00232">
    <property type="entry name" value="CADHERIN_1"/>
    <property type="match status" value="4"/>
</dbReference>
<dbReference type="CDD" id="cd11304">
    <property type="entry name" value="Cadherin_repeat"/>
    <property type="match status" value="14"/>
</dbReference>
<dbReference type="GO" id="GO:0060429">
    <property type="term" value="P:epithelium development"/>
    <property type="evidence" value="ECO:0007669"/>
    <property type="project" value="UniProtKB-ARBA"/>
</dbReference>
<dbReference type="PROSITE" id="PS50268">
    <property type="entry name" value="CADHERIN_2"/>
    <property type="match status" value="14"/>
</dbReference>
<dbReference type="InterPro" id="IPR015919">
    <property type="entry name" value="Cadherin-like_sf"/>
</dbReference>
<feature type="domain" description="Cadherin" evidence="14">
    <location>
        <begin position="994"/>
        <end position="1114"/>
    </location>
</feature>
<evidence type="ECO:0000313" key="15">
    <source>
        <dbReference type="EMBL" id="KAF6208297.1"/>
    </source>
</evidence>
<dbReference type="EMBL" id="WIXP02000007">
    <property type="protein sequence ID" value="KAF6208297.1"/>
    <property type="molecule type" value="Genomic_DNA"/>
</dbReference>
<dbReference type="PRINTS" id="PR00205">
    <property type="entry name" value="CADHERIN"/>
</dbReference>
<comment type="subcellular location">
    <subcellularLocation>
        <location evidence="1">Cell membrane</location>
        <topology evidence="1">Single-pass type I membrane protein</topology>
    </subcellularLocation>
</comment>
<keyword evidence="10" id="KW-0325">Glycoprotein</keyword>
<evidence type="ECO:0000256" key="3">
    <source>
        <dbReference type="ARBA" id="ARBA00022692"/>
    </source>
</evidence>
<gene>
    <name evidence="15" type="ORF">GE061_016751</name>
</gene>
<feature type="domain" description="Cadherin" evidence="14">
    <location>
        <begin position="1328"/>
        <end position="1428"/>
    </location>
</feature>
<keyword evidence="8 13" id="KW-1133">Transmembrane helix</keyword>
<reference evidence="15" key="1">
    <citation type="journal article" date="2021" name="Mol. Ecol. Resour.">
        <title>Apolygus lucorum genome provides insights into omnivorousness and mesophyll feeding.</title>
        <authorList>
            <person name="Liu Y."/>
            <person name="Liu H."/>
            <person name="Wang H."/>
            <person name="Huang T."/>
            <person name="Liu B."/>
            <person name="Yang B."/>
            <person name="Yin L."/>
            <person name="Li B."/>
            <person name="Zhang Y."/>
            <person name="Zhang S."/>
            <person name="Jiang F."/>
            <person name="Zhang X."/>
            <person name="Ren Y."/>
            <person name="Wang B."/>
            <person name="Wang S."/>
            <person name="Lu Y."/>
            <person name="Wu K."/>
            <person name="Fan W."/>
            <person name="Wang G."/>
        </authorList>
    </citation>
    <scope>NUCLEOTIDE SEQUENCE</scope>
    <source>
        <strain evidence="15">12Hb</strain>
    </source>
</reference>
<evidence type="ECO:0000256" key="8">
    <source>
        <dbReference type="ARBA" id="ARBA00022989"/>
    </source>
</evidence>
<dbReference type="GO" id="GO:0009653">
    <property type="term" value="P:anatomical structure morphogenesis"/>
    <property type="evidence" value="ECO:0007669"/>
    <property type="project" value="UniProtKB-ARBA"/>
</dbReference>
<evidence type="ECO:0000256" key="10">
    <source>
        <dbReference type="ARBA" id="ARBA00023180"/>
    </source>
</evidence>
<feature type="domain" description="Cadherin" evidence="14">
    <location>
        <begin position="786"/>
        <end position="889"/>
    </location>
</feature>
<evidence type="ECO:0000256" key="1">
    <source>
        <dbReference type="ARBA" id="ARBA00004251"/>
    </source>
</evidence>
<keyword evidence="6 12" id="KW-0106">Calcium</keyword>
<evidence type="ECO:0000256" key="4">
    <source>
        <dbReference type="ARBA" id="ARBA00022729"/>
    </source>
</evidence>
<dbReference type="PANTHER" id="PTHR24028:SF146">
    <property type="entry name" value="CADHERIN 96CB, ISOFORM D-RELATED"/>
    <property type="match status" value="1"/>
</dbReference>
<dbReference type="Gene3D" id="2.60.40.60">
    <property type="entry name" value="Cadherins"/>
    <property type="match status" value="14"/>
</dbReference>
<evidence type="ECO:0000256" key="5">
    <source>
        <dbReference type="ARBA" id="ARBA00022737"/>
    </source>
</evidence>
<keyword evidence="3 13" id="KW-0812">Transmembrane</keyword>
<name>A0A8S9XH63_APOLU</name>
<keyword evidence="16" id="KW-1185">Reference proteome</keyword>
<evidence type="ECO:0000256" key="7">
    <source>
        <dbReference type="ARBA" id="ARBA00022889"/>
    </source>
</evidence>
<evidence type="ECO:0000256" key="11">
    <source>
        <dbReference type="ARBA" id="ARBA00059331"/>
    </source>
</evidence>
<keyword evidence="9 13" id="KW-0472">Membrane</keyword>
<feature type="domain" description="Cadherin" evidence="14">
    <location>
        <begin position="672"/>
        <end position="785"/>
    </location>
</feature>
<proteinExistence type="predicted"/>
<dbReference type="FunFam" id="2.60.40.60:FF:000098">
    <property type="entry name" value="cadherin-23 isoform X1"/>
    <property type="match status" value="1"/>
</dbReference>
<sequence length="2068" mass="227860">MTSSGPDIRRLISKRLDEWVEGRIDGLVQEAERCDRGLRTRSRQPDQDHKIRVFTRLVHSGRLREATRWITDRAGSGGVLQPESVTTSGQTVLEVLESKHPPQSVPCPEMFLDAETMPSMSDVDVTERHIAVTAHRLNGSAGPSGTDAEQWRSMLLRYGAHSTRLRETVAGLTRCLANASRDDQLPHAIWETRRCIMGKAFSTSILCLFIAVLVGGEVVNLPPSFTNDMDGTVLNEDMAVGSLVDTLLGTDPEGSPVKFGISGTDRFQVDSVTGQVTLVKPLDHEVNDTLRFFVTIEDDFNNLVTIPVSVIVVDVNDNPPTFKNTPYEALVTEDTEVGNIIFSDIVVEDVDITGETLEVSCKDYEKFPNACENFEIFVYNSSQQEYYGYVTLKGKLNYAERQFYQLLLIASDGTHNASTGLEIKVGDVQDTPPVFQGSLTGVIEEDDPIGTLVMTVHAKDGDRGVPRKIVYDLLTNPLDYFLLDSETGELRTAKPLDREALKDESNATQGITTGILNLKIRARETIDGVPQDDPLTSTITSASVTIKDVNDEPPRFNQNEYKVKLVENLPLGTPLPNLNMTVTDPDIGVNSKFSLRLDDVTGAFAVEPTSGSGSTAVSIRIVNGPLDYENPNNRKFIILVVAQETETQEKLSSTATVTIEITDANDNSPVFDQEAYSASVDETALPGDPITTITASDTDTGSFGTKGIIYQLIGPGTEKFNVNKKSGVISVAPCELPGAQHCLDFETKPVYYLNYKATDDDGNGHGTVVQLKITLNDNNDNPPVFESDQYKALIDEGSSSFEPPLQVHARDLDKTSEITYSIIGGNTNNLFSIDSSTGEILVANKSGLDMTGIDLNTINLTVQASDGNFTSTTNVEITVLDVNNNHPVFAQEKYVVAVPEDTPIGSSIEKVVATDADTGINADLVYRIEKGAFEDFTIDNKTGIIVVSSKLDYDLRNTYSIHIIAVDGGTPALTGTTTLNVKVDNTNDKIPFFSPSTQRAEVKEDAQVGDVVHTLVAKDLDVDDIEALNFAASEPITAVDKNGKEVLDDMSFKDFFSVDRTTGVVKVAKPLQRDIAAIVRITVLVTDITAATTQQGSGMLIITIVDVNDYAPAFLKPWTITNPTYSVEILEEQPPDTSLGTFTATDQDSNTITYSIEPENEYFYINNLTGQVKTKTRLDYEQTRVLEFKIVAYDSGVPQLSSTAHVTVNVININDMDPTFDKDEYTFWVEENSKAGTLVGQVTATDGDVGYAGKVSYSFSEPNTLFTIDKESGEIYVTSSTSLDRETHKEFKLKVLATDGAPGDEARSKIVPVHIKISDVNDNAPQFAQKEWVVHIVESIPLSPPSPILQLRAHDSDAPSELTFAIVSGNEGEVFSLDPNSGIMYPRVSLKNGKPKYVMNVQVSDGVHVDSAVVEVNVQTINQNTPVFVVPSSSNATVYVDEDDNEVGKLVMTVLARDDDAGENGQVTYHFKVNNNNVQETDDFHIHENTGDITAKGILDREVKSTYQLVLVARDHGVQTWHEGVQSLTIIIRDKDDNLPIFPSTDPYVFHIKENSPPFTRIGKVEANDLDEGDNSRVYYYLVGDTSKLFIVGRTDGEISANATLDREERDSYVIFIKATNDPDYYAAKDNLEVDDLKPSSSIAKVEIIVMDENDNAPRFQPSQYYAGVNVNARTGEFVAQLTAMDEDADVNGTLSYTILTSHLYRAGANVSSGSVVPQPFAVSESGKLTTATLVAEYNQERFMLEVVAKERAPPFREATAYVNVWVFEEQQLIRVILSRPPEEVHREKEQIIMELSNATKSLVVVDEIKYHAISNGLIQQDWTDMYLHVIDRKTQSISTIPDILKVFDSQYDFLKDHYAGFAIEKVVPAYINEKQDSFEPALAALIALLIVLFVGCVSVIVVCCCFRHWIVSEPMDMKQSDMLIKKTVIDDLNTTENPLWIEQKLKLYEEQELTMQVFCEPENNQLPDRRDSADMSVVDNTYATIQHPNRRSSLNTMLSLGAGDYATLGGSVLPLDNISSHSQQMFEAALGFQGSTFQVPENADVFRARSELRVNKDGQPEFVSELI</sequence>
<dbReference type="GO" id="GO:0005509">
    <property type="term" value="F:calcium ion binding"/>
    <property type="evidence" value="ECO:0007669"/>
    <property type="project" value="UniProtKB-UniRule"/>
</dbReference>
<keyword evidence="4" id="KW-0732">Signal</keyword>
<accession>A0A8S9XH63</accession>
<dbReference type="SMART" id="SM00112">
    <property type="entry name" value="CA"/>
    <property type="match status" value="14"/>
</dbReference>
<dbReference type="SUPFAM" id="SSF49313">
    <property type="entry name" value="Cadherin-like"/>
    <property type="match status" value="14"/>
</dbReference>
<evidence type="ECO:0000256" key="9">
    <source>
        <dbReference type="ARBA" id="ARBA00023136"/>
    </source>
</evidence>
<feature type="domain" description="Cadherin" evidence="14">
    <location>
        <begin position="323"/>
        <end position="435"/>
    </location>
</feature>
<evidence type="ECO:0000313" key="16">
    <source>
        <dbReference type="Proteomes" id="UP000466442"/>
    </source>
</evidence>
<evidence type="ECO:0000256" key="12">
    <source>
        <dbReference type="PROSITE-ProRule" id="PRU00043"/>
    </source>
</evidence>
<dbReference type="InterPro" id="IPR050174">
    <property type="entry name" value="Protocadherin/Cadherin-CA"/>
</dbReference>
<dbReference type="Pfam" id="PF00028">
    <property type="entry name" value="Cadherin"/>
    <property type="match status" value="10"/>
</dbReference>
<dbReference type="FunFam" id="2.60.40.60:FF:000168">
    <property type="entry name" value="Cadherin-related family member 2"/>
    <property type="match status" value="1"/>
</dbReference>
<dbReference type="Proteomes" id="UP000466442">
    <property type="component" value="Unassembled WGS sequence"/>
</dbReference>
<feature type="domain" description="Cadherin" evidence="14">
    <location>
        <begin position="557"/>
        <end position="671"/>
    </location>
</feature>
<feature type="domain" description="Cadherin" evidence="14">
    <location>
        <begin position="234"/>
        <end position="322"/>
    </location>
</feature>
<feature type="domain" description="Cadherin" evidence="14">
    <location>
        <begin position="1661"/>
        <end position="1784"/>
    </location>
</feature>
<dbReference type="FunFam" id="2.60.40.60:FF:000026">
    <property type="entry name" value="FAT atypical cadherin 1"/>
    <property type="match status" value="1"/>
</dbReference>
<keyword evidence="2" id="KW-1003">Cell membrane</keyword>
<dbReference type="FunFam" id="2.60.40.60:FF:000020">
    <property type="entry name" value="Dachsous cadherin-related 1b"/>
    <property type="match status" value="2"/>
</dbReference>
<dbReference type="GO" id="GO:0005886">
    <property type="term" value="C:plasma membrane"/>
    <property type="evidence" value="ECO:0007669"/>
    <property type="project" value="UniProtKB-SubCell"/>
</dbReference>
<evidence type="ECO:0000256" key="13">
    <source>
        <dbReference type="SAM" id="Phobius"/>
    </source>
</evidence>
<feature type="transmembrane region" description="Helical" evidence="13">
    <location>
        <begin position="1882"/>
        <end position="1911"/>
    </location>
</feature>
<evidence type="ECO:0000256" key="2">
    <source>
        <dbReference type="ARBA" id="ARBA00022475"/>
    </source>
</evidence>
<dbReference type="FunFam" id="2.60.40.60:FF:000124">
    <property type="entry name" value="Cadherin-related family member 1"/>
    <property type="match status" value="1"/>
</dbReference>
<feature type="domain" description="Cadherin" evidence="14">
    <location>
        <begin position="1443"/>
        <end position="1542"/>
    </location>
</feature>
<organism evidence="15 16">
    <name type="scientific">Apolygus lucorum</name>
    <name type="common">Small green plant bug</name>
    <name type="synonym">Lygocoris lucorum</name>
    <dbReference type="NCBI Taxonomy" id="248454"/>
    <lineage>
        <taxon>Eukaryota</taxon>
        <taxon>Metazoa</taxon>
        <taxon>Ecdysozoa</taxon>
        <taxon>Arthropoda</taxon>
        <taxon>Hexapoda</taxon>
        <taxon>Insecta</taxon>
        <taxon>Pterygota</taxon>
        <taxon>Neoptera</taxon>
        <taxon>Paraneoptera</taxon>
        <taxon>Hemiptera</taxon>
        <taxon>Heteroptera</taxon>
        <taxon>Panheteroptera</taxon>
        <taxon>Cimicomorpha</taxon>
        <taxon>Miridae</taxon>
        <taxon>Mirini</taxon>
        <taxon>Apolygus</taxon>
    </lineage>
</organism>
<keyword evidence="7" id="KW-0130">Cell adhesion</keyword>
<dbReference type="InterPro" id="IPR020894">
    <property type="entry name" value="Cadherin_CS"/>
</dbReference>
<dbReference type="FunFam" id="2.60.40.60:FF:000266">
    <property type="entry name" value="Cadherin 23"/>
    <property type="match status" value="1"/>
</dbReference>
<dbReference type="InterPro" id="IPR002126">
    <property type="entry name" value="Cadherin-like_dom"/>
</dbReference>
<keyword evidence="5" id="KW-0677">Repeat</keyword>
<dbReference type="FunFam" id="2.60.40.60:FF:000092">
    <property type="entry name" value="Protocadherin 8"/>
    <property type="match status" value="1"/>
</dbReference>
<comment type="caution">
    <text evidence="15">The sequence shown here is derived from an EMBL/GenBank/DDBJ whole genome shotgun (WGS) entry which is preliminary data.</text>
</comment>
<feature type="domain" description="Cadherin" evidence="14">
    <location>
        <begin position="1221"/>
        <end position="1327"/>
    </location>
</feature>
<protein>
    <recommendedName>
        <fullName evidence="14">Cadherin domain-containing protein</fullName>
    </recommendedName>
</protein>
<evidence type="ECO:0000259" key="14">
    <source>
        <dbReference type="PROSITE" id="PS50268"/>
    </source>
</evidence>
<evidence type="ECO:0000256" key="6">
    <source>
        <dbReference type="ARBA" id="ARBA00022837"/>
    </source>
</evidence>
<dbReference type="PANTHER" id="PTHR24028">
    <property type="entry name" value="CADHERIN-87A"/>
    <property type="match status" value="1"/>
</dbReference>